<reference evidence="4" key="1">
    <citation type="submission" date="2018-11" db="EMBL/GenBank/DDBJ databases">
        <title>Shewanella sp. M2.</title>
        <authorList>
            <person name="Hwang Y.J."/>
            <person name="Hwang C.Y."/>
        </authorList>
    </citation>
    <scope>NUCLEOTIDE SEQUENCE [LARGE SCALE GENOMIC DNA]</scope>
    <source>
        <strain evidence="4">LMG 19866</strain>
    </source>
</reference>
<organism evidence="3 4">
    <name type="scientific">Shewanella livingstonensis</name>
    <dbReference type="NCBI Taxonomy" id="150120"/>
    <lineage>
        <taxon>Bacteria</taxon>
        <taxon>Pseudomonadati</taxon>
        <taxon>Pseudomonadota</taxon>
        <taxon>Gammaproteobacteria</taxon>
        <taxon>Alteromonadales</taxon>
        <taxon>Shewanellaceae</taxon>
        <taxon>Shewanella</taxon>
    </lineage>
</organism>
<dbReference type="EMBL" id="CP034015">
    <property type="protein sequence ID" value="AZG74483.1"/>
    <property type="molecule type" value="Genomic_DNA"/>
</dbReference>
<dbReference type="KEGG" id="slj:EGC82_18040"/>
<dbReference type="SUPFAM" id="SSF56349">
    <property type="entry name" value="DNA breaking-rejoining enzymes"/>
    <property type="match status" value="1"/>
</dbReference>
<dbReference type="InterPro" id="IPR002104">
    <property type="entry name" value="Integrase_catalytic"/>
</dbReference>
<dbReference type="GO" id="GO:0006310">
    <property type="term" value="P:DNA recombination"/>
    <property type="evidence" value="ECO:0007669"/>
    <property type="project" value="UniProtKB-KW"/>
</dbReference>
<dbReference type="RefSeq" id="WP_124731978.1">
    <property type="nucleotide sequence ID" value="NZ_CBCSKC010000058.1"/>
</dbReference>
<dbReference type="GO" id="GO:0003677">
    <property type="term" value="F:DNA binding"/>
    <property type="evidence" value="ECO:0007669"/>
    <property type="project" value="InterPro"/>
</dbReference>
<dbReference type="InterPro" id="IPR013762">
    <property type="entry name" value="Integrase-like_cat_sf"/>
</dbReference>
<dbReference type="AlphaFoldDB" id="A0A3G8LXK5"/>
<accession>A0A3G8LXK5</accession>
<dbReference type="CDD" id="cd00397">
    <property type="entry name" value="DNA_BRE_C"/>
    <property type="match status" value="1"/>
</dbReference>
<dbReference type="Gene3D" id="1.10.443.10">
    <property type="entry name" value="Intergrase catalytic core"/>
    <property type="match status" value="1"/>
</dbReference>
<dbReference type="Pfam" id="PF00589">
    <property type="entry name" value="Phage_integrase"/>
    <property type="match status" value="1"/>
</dbReference>
<protein>
    <submittedName>
        <fullName evidence="3">Site-specific integrase</fullName>
    </submittedName>
</protein>
<sequence>MSNNIGVERRSKERARHQKHIIAKAEQITAKHFPNGKQLPLSTEFNDKWQSLLEDIQKSFSSFIDLRTGFNQCVKIINVYIYEAKLTLEPLSYLVFQKAEKSIRNQDWMRQSYAFQSLYTSWFEQVKNAKTKQGVADIFRSVLLSFICHSGCCNYDLVKSFAKKLAGKLDLKQINNASFISLTIDSAGYNTNIKNTEKTETIYHCYLSPLTLAFIKQLNSAQNEERYLSWIKPNDSKTLHALLTKGYQVELPNLAQSLKKLCISAIGVVESLPNININQAILEYATGRNKSYSLPLDNLARLQTKPTSIISTPISFKRIDIPFKKDTIEHRSILPSKEFFKCLTHALRENGIKKLSRKALSTSLESLAAQHQLSLAQRTLLSWLLLKSQTCKPSTIRSYHSTLSRKWLLFSEYYQLSIIDEQSMLALYHQLIDNTPTQKQKCNLAARLNDFHAHAAREFDFPLLSEAIYSGDKNRAHTNAGFIDETLFKALLGTVLIIDDLDHEEKATLQAALIISFRCGLRISEVIKLRLSDIENSSTAWLEIRENQYGNNKSHASLRRVPLYPLLLEDEKKIVKQVLNISKLSDVNNTKSKLALGFGINKSEPIDKYFLSYFTKTMLRELSGLEHYVFHHLRHSAISRLQLMCELEDAHAVIPEAVPYSKSLCEKIIHLISGNSTRNRYYSIASFDGHSDPEVCFSNYFHFSDFILGHKLSKMHLDMTQKQMFNIGLAPRRYIKALSDNKPDECPLVAQQFSRYLAKKIHISNICTVNDGSVISSNDTSSTQKLVIPQAPSLNTCYVILQQINSGLDPREVSHKFHIDHEIIQKWYRNAVDLRKITTRSGKPRLRAYGNGFLPQKPSSLLERRWLTTLIDKIRLHFKYDNRNLIKVIKFALQNTSQSKSGVYFSSPEELTFFIDTFAFAIPKNKWRVVTFSMEHASHKTQWQNAYKGIQSIVHKKSSSIGKEGRGAVRLELRHSNEKEMMERRNQRKHSSNSLVYLLHMAGIMMFNP</sequence>
<dbReference type="OrthoDB" id="6091627at2"/>
<evidence type="ECO:0000256" key="1">
    <source>
        <dbReference type="ARBA" id="ARBA00023172"/>
    </source>
</evidence>
<evidence type="ECO:0000313" key="3">
    <source>
        <dbReference type="EMBL" id="AZG74483.1"/>
    </source>
</evidence>
<feature type="domain" description="Tyr recombinase" evidence="2">
    <location>
        <begin position="504"/>
        <end position="641"/>
    </location>
</feature>
<dbReference type="InterPro" id="IPR011010">
    <property type="entry name" value="DNA_brk_join_enz"/>
</dbReference>
<dbReference type="Proteomes" id="UP000278035">
    <property type="component" value="Chromosome"/>
</dbReference>
<evidence type="ECO:0000259" key="2">
    <source>
        <dbReference type="Pfam" id="PF00589"/>
    </source>
</evidence>
<gene>
    <name evidence="3" type="ORF">EGC82_18040</name>
</gene>
<keyword evidence="4" id="KW-1185">Reference proteome</keyword>
<keyword evidence="1" id="KW-0233">DNA recombination</keyword>
<evidence type="ECO:0000313" key="4">
    <source>
        <dbReference type="Proteomes" id="UP000278035"/>
    </source>
</evidence>
<name>A0A3G8LXK5_9GAMM</name>
<dbReference type="GO" id="GO:0015074">
    <property type="term" value="P:DNA integration"/>
    <property type="evidence" value="ECO:0007669"/>
    <property type="project" value="InterPro"/>
</dbReference>
<proteinExistence type="predicted"/>